<evidence type="ECO:0000259" key="4">
    <source>
        <dbReference type="PROSITE" id="PS51925"/>
    </source>
</evidence>
<dbReference type="SUPFAM" id="SSF47592">
    <property type="entry name" value="SWIB/MDM2 domain"/>
    <property type="match status" value="1"/>
</dbReference>
<dbReference type="GeneID" id="11501802"/>
<dbReference type="InterPro" id="IPR039759">
    <property type="entry name" value="eIF2D_SUI1"/>
</dbReference>
<dbReference type="GO" id="GO:0006364">
    <property type="term" value="P:rRNA processing"/>
    <property type="evidence" value="ECO:0007669"/>
    <property type="project" value="EnsemblFungi"/>
</dbReference>
<dbReference type="InterPro" id="IPR036885">
    <property type="entry name" value="SWIB_MDM2_dom_sf"/>
</dbReference>
<dbReference type="Pfam" id="PF17832">
    <property type="entry name" value="Pre-PUA"/>
    <property type="match status" value="1"/>
</dbReference>
<dbReference type="InterPro" id="IPR048248">
    <property type="entry name" value="PUA_eIF2d-like"/>
</dbReference>
<dbReference type="Pfam" id="PF01253">
    <property type="entry name" value="SUI1"/>
    <property type="match status" value="1"/>
</dbReference>
<dbReference type="InterPro" id="IPR058886">
    <property type="entry name" value="SWIB_eIF2D"/>
</dbReference>
<keyword evidence="6" id="KW-1185">Reference proteome</keyword>
<feature type="domain" description="SUI1" evidence="3">
    <location>
        <begin position="465"/>
        <end position="538"/>
    </location>
</feature>
<evidence type="ECO:0000259" key="3">
    <source>
        <dbReference type="PROSITE" id="PS50296"/>
    </source>
</evidence>
<dbReference type="Pfam" id="PF25304">
    <property type="entry name" value="WHD_eIF2D"/>
    <property type="match status" value="1"/>
</dbReference>
<dbReference type="PROSITE" id="PS50296">
    <property type="entry name" value="SUI1"/>
    <property type="match status" value="1"/>
</dbReference>
<dbReference type="Pfam" id="PF26291">
    <property type="entry name" value="SWIB_eIF2D"/>
    <property type="match status" value="1"/>
</dbReference>
<dbReference type="PROSITE" id="PS51925">
    <property type="entry name" value="SWIB_MDM2"/>
    <property type="match status" value="1"/>
</dbReference>
<dbReference type="Proteomes" id="UP000005627">
    <property type="component" value="Chromosome 6"/>
</dbReference>
<dbReference type="GO" id="GO:0003743">
    <property type="term" value="F:translation initiation factor activity"/>
    <property type="evidence" value="ECO:0007669"/>
    <property type="project" value="InterPro"/>
</dbReference>
<dbReference type="FunFam" id="3.30.780.10:FF:000008">
    <property type="entry name" value="eukaryotic translation initiation factor 2D"/>
    <property type="match status" value="1"/>
</dbReference>
<feature type="compositionally biased region" description="Basic and acidic residues" evidence="2">
    <location>
        <begin position="199"/>
        <end position="209"/>
    </location>
</feature>
<dbReference type="STRING" id="1076872.G8ZX63"/>
<dbReference type="InterPro" id="IPR057429">
    <property type="entry name" value="WH_eIF2D"/>
</dbReference>
<protein>
    <recommendedName>
        <fullName evidence="7">SUI1 domain-containing protein</fullName>
    </recommendedName>
</protein>
<dbReference type="GO" id="GO:0003723">
    <property type="term" value="F:RNA binding"/>
    <property type="evidence" value="ECO:0007669"/>
    <property type="project" value="EnsemblFungi"/>
</dbReference>
<proteinExistence type="inferred from homology"/>
<dbReference type="EMBL" id="HE616747">
    <property type="protein sequence ID" value="CCE93207.1"/>
    <property type="molecule type" value="Genomic_DNA"/>
</dbReference>
<comment type="similarity">
    <text evidence="1">Belongs to the eIF2D family.</text>
</comment>
<dbReference type="InterPro" id="IPR041366">
    <property type="entry name" value="Pre-PUA"/>
</dbReference>
<dbReference type="FunCoup" id="G8ZX63">
    <property type="interactions" value="521"/>
</dbReference>
<dbReference type="PANTHER" id="PTHR12217">
    <property type="entry name" value="EUKARYOTIC TRANSLATION INITIATION FACTOR 2D"/>
    <property type="match status" value="1"/>
</dbReference>
<dbReference type="InterPro" id="IPR015947">
    <property type="entry name" value="PUA-like_sf"/>
</dbReference>
<organism evidence="5 6">
    <name type="scientific">Torulaspora delbrueckii</name>
    <name type="common">Yeast</name>
    <name type="synonym">Candida colliculosa</name>
    <dbReference type="NCBI Taxonomy" id="4950"/>
    <lineage>
        <taxon>Eukaryota</taxon>
        <taxon>Fungi</taxon>
        <taxon>Dikarya</taxon>
        <taxon>Ascomycota</taxon>
        <taxon>Saccharomycotina</taxon>
        <taxon>Saccharomycetes</taxon>
        <taxon>Saccharomycetales</taxon>
        <taxon>Saccharomycetaceae</taxon>
        <taxon>Torulaspora</taxon>
    </lineage>
</organism>
<feature type="domain" description="DM2" evidence="4">
    <location>
        <begin position="352"/>
        <end position="437"/>
    </location>
</feature>
<dbReference type="Gene3D" id="3.10.400.20">
    <property type="match status" value="1"/>
</dbReference>
<reference evidence="5 6" key="1">
    <citation type="journal article" date="2011" name="Proc. Natl. Acad. Sci. U.S.A.">
        <title>Evolutionary erosion of yeast sex chromosomes by mating-type switching accidents.</title>
        <authorList>
            <person name="Gordon J.L."/>
            <person name="Armisen D."/>
            <person name="Proux-Wera E."/>
            <person name="Oheigeartaigh S.S."/>
            <person name="Byrne K.P."/>
            <person name="Wolfe K.H."/>
        </authorList>
    </citation>
    <scope>NUCLEOTIDE SEQUENCE [LARGE SCALE GENOMIC DNA]</scope>
    <source>
        <strain evidence="6">ATCC 10662 / CBS 1146 / NBRC 0425 / NCYC 2629 / NRRL Y-866</strain>
    </source>
</reference>
<dbReference type="RefSeq" id="XP_003682418.1">
    <property type="nucleotide sequence ID" value="XM_003682370.1"/>
</dbReference>
<dbReference type="GO" id="GO:0001731">
    <property type="term" value="P:formation of translation preinitiation complex"/>
    <property type="evidence" value="ECO:0007669"/>
    <property type="project" value="InterPro"/>
</dbReference>
<dbReference type="KEGG" id="tdl:TDEL_0F03960"/>
<evidence type="ECO:0000313" key="5">
    <source>
        <dbReference type="EMBL" id="CCE93207.1"/>
    </source>
</evidence>
<dbReference type="InterPro" id="IPR039757">
    <property type="entry name" value="EIF2D"/>
</dbReference>
<accession>G8ZX63</accession>
<dbReference type="InterPro" id="IPR001950">
    <property type="entry name" value="SUI1"/>
</dbReference>
<dbReference type="AlphaFoldDB" id="G8ZX63"/>
<dbReference type="SUPFAM" id="SSF88697">
    <property type="entry name" value="PUA domain-like"/>
    <property type="match status" value="1"/>
</dbReference>
<feature type="region of interest" description="Disordered" evidence="2">
    <location>
        <begin position="187"/>
        <end position="209"/>
    </location>
</feature>
<evidence type="ECO:0000256" key="2">
    <source>
        <dbReference type="SAM" id="MobiDB-lite"/>
    </source>
</evidence>
<dbReference type="Gene3D" id="3.30.780.10">
    <property type="entry name" value="SUI1-like domain"/>
    <property type="match status" value="1"/>
</dbReference>
<dbReference type="InterPro" id="IPR003121">
    <property type="entry name" value="SWIB_MDM2_domain"/>
</dbReference>
<dbReference type="Pfam" id="PF26292">
    <property type="entry name" value="PUA_elF2D"/>
    <property type="match status" value="1"/>
</dbReference>
<dbReference type="PANTHER" id="PTHR12217:SF4">
    <property type="entry name" value="EUKARYOTIC TRANSLATION INITIATION FACTOR 2D"/>
    <property type="match status" value="1"/>
</dbReference>
<dbReference type="InterPro" id="IPR036877">
    <property type="entry name" value="SUI1_dom_sf"/>
</dbReference>
<sequence>MFKKEPHIKALSNLKNSERKKLLQSCKEQTGASDYNFSTSIVKQTNYKGQHSDGTVYTDQNNVPIWFKEKHGELLFPTVYSCWTAPNLLPIVLTHDFVIEERLFNGANLMLAGTLPPFDERCVPAKVCGIASRTDPKVILAIGVVQLNLPSYSSVIGQPGIAVKVMHYFTDGLCQAFKIDIEPAVLSSEPVEEEEEEEGKEKLTESPKRETFHTEISIEDVAQVLDELSVEDVDHFFTRALYYTFTHDTGLNIPINASNFISNHILPNLPPVDQSQVNMKKTSWKKTAKFLKHFEKVGFLQLKGKGDDLVIVGVNKNKDELKNFVPYKTSGQTASKKNSNKDSSPGMMYSEKLYKPINLGKDFIQCSDLPPKNLYTVTELKDSVNQYITAKKLVDSKNKKMVLLDDLLFDMFYRKKKTQETPRCVSRAQIMDPFIANNFTEFYQLFKDEDTPLFKNPIRGPLPRVKIVTEMKIGRKVVTRVSHFETFKLDPEDLAANLRKLCSGSTTIGETVTSPKVAEVQVQGAHGPLIIDYLNKQGIPTKWIDFESKLKNKKKKKA</sequence>
<dbReference type="SUPFAM" id="SSF55159">
    <property type="entry name" value="eIF1-like"/>
    <property type="match status" value="1"/>
</dbReference>
<dbReference type="eggNOG" id="KOG2522">
    <property type="taxonomic scope" value="Eukaryota"/>
</dbReference>
<evidence type="ECO:0008006" key="7">
    <source>
        <dbReference type="Google" id="ProtNLM"/>
    </source>
</evidence>
<dbReference type="InParanoid" id="G8ZX63"/>
<dbReference type="CDD" id="cd11608">
    <property type="entry name" value="eIF2D_C"/>
    <property type="match status" value="1"/>
</dbReference>
<evidence type="ECO:0000256" key="1">
    <source>
        <dbReference type="ARBA" id="ARBA00010359"/>
    </source>
</evidence>
<dbReference type="HOGENOM" id="CLU_012487_1_0_1"/>
<evidence type="ECO:0000313" key="6">
    <source>
        <dbReference type="Proteomes" id="UP000005627"/>
    </source>
</evidence>
<dbReference type="OrthoDB" id="199771at2759"/>
<gene>
    <name evidence="5" type="primary">TDEL0F03960</name>
    <name evidence="5" type="ORF">TDEL_0F03960</name>
</gene>
<dbReference type="Gene3D" id="1.10.245.10">
    <property type="entry name" value="SWIB/MDM2 domain"/>
    <property type="match status" value="1"/>
</dbReference>
<name>G8ZX63_TORDE</name>